<evidence type="ECO:0000313" key="2">
    <source>
        <dbReference type="Proteomes" id="UP000339249"/>
    </source>
</evidence>
<proteinExistence type="predicted"/>
<organism evidence="1 2">
    <name type="scientific">Raoultella terrigena</name>
    <name type="common">Klebsiella terrigena</name>
    <dbReference type="NCBI Taxonomy" id="577"/>
    <lineage>
        <taxon>Bacteria</taxon>
        <taxon>Pseudomonadati</taxon>
        <taxon>Pseudomonadota</taxon>
        <taxon>Gammaproteobacteria</taxon>
        <taxon>Enterobacterales</taxon>
        <taxon>Enterobacteriaceae</taxon>
        <taxon>Klebsiella/Raoultella group</taxon>
        <taxon>Raoultella</taxon>
    </lineage>
</organism>
<name>A0A4U9CWW1_RAOTE</name>
<reference evidence="1 2" key="1">
    <citation type="submission" date="2019-04" db="EMBL/GenBank/DDBJ databases">
        <authorList>
            <consortium name="Pathogen Informatics"/>
        </authorList>
    </citation>
    <scope>NUCLEOTIDE SEQUENCE [LARGE SCALE GENOMIC DNA]</scope>
    <source>
        <strain evidence="1 2">NCTC9185</strain>
    </source>
</reference>
<evidence type="ECO:0000313" key="1">
    <source>
        <dbReference type="EMBL" id="VTN09172.1"/>
    </source>
</evidence>
<sequence length="101" mass="10926">MSRCVRLNVQRTAFDVHLGKFCLQGFQQLPVSGGSSAVQQPALRQQHRTAANGCNAAGMGSGKAQPVDHRNAFLRVLTSAGDNDGIEWLARVYLMQAVICQ</sequence>
<dbReference type="AlphaFoldDB" id="A0A4U9CWW1"/>
<gene>
    <name evidence="1" type="ORF">NCTC9185_01055</name>
</gene>
<protein>
    <submittedName>
        <fullName evidence="1">Uncharacterized protein</fullName>
    </submittedName>
</protein>
<accession>A0A4U9CWW1</accession>
<dbReference type="Proteomes" id="UP000339249">
    <property type="component" value="Unassembled WGS sequence"/>
</dbReference>
<dbReference type="EMBL" id="CABDVU010000001">
    <property type="protein sequence ID" value="VTN09172.1"/>
    <property type="molecule type" value="Genomic_DNA"/>
</dbReference>